<keyword evidence="1" id="KW-0175">Coiled coil</keyword>
<dbReference type="InterPro" id="IPR056003">
    <property type="entry name" value="CT398_CC_hairpin"/>
</dbReference>
<accession>A0ABU3Q0M8</accession>
<dbReference type="InterPro" id="IPR052376">
    <property type="entry name" value="Oxidative_Scav/Glycosyltrans"/>
</dbReference>
<name>A0ABU3Q0M8_9ACTN</name>
<dbReference type="InterPro" id="IPR003743">
    <property type="entry name" value="Zf-RING_7"/>
</dbReference>
<evidence type="ECO:0000259" key="3">
    <source>
        <dbReference type="Pfam" id="PF24481"/>
    </source>
</evidence>
<gene>
    <name evidence="4" type="ORF">RDV89_18210</name>
</gene>
<dbReference type="Proteomes" id="UP001268542">
    <property type="component" value="Unassembled WGS sequence"/>
</dbReference>
<dbReference type="RefSeq" id="WP_315735383.1">
    <property type="nucleotide sequence ID" value="NZ_JAVYII010000009.1"/>
</dbReference>
<dbReference type="Pfam" id="PF02591">
    <property type="entry name" value="Zn_ribbon_9"/>
    <property type="match status" value="1"/>
</dbReference>
<protein>
    <submittedName>
        <fullName evidence="4">C4-type zinc ribbon domain-containing protein</fullName>
    </submittedName>
</protein>
<dbReference type="EMBL" id="JAVYII010000009">
    <property type="protein sequence ID" value="MDT9595029.1"/>
    <property type="molecule type" value="Genomic_DNA"/>
</dbReference>
<keyword evidence="5" id="KW-1185">Reference proteome</keyword>
<feature type="coiled-coil region" evidence="1">
    <location>
        <begin position="52"/>
        <end position="146"/>
    </location>
</feature>
<proteinExistence type="predicted"/>
<evidence type="ECO:0000313" key="5">
    <source>
        <dbReference type="Proteomes" id="UP001268542"/>
    </source>
</evidence>
<dbReference type="PANTHER" id="PTHR39082">
    <property type="entry name" value="PHOSPHOLIPASE C-BETA-2-RELATED"/>
    <property type="match status" value="1"/>
</dbReference>
<evidence type="ECO:0000259" key="2">
    <source>
        <dbReference type="Pfam" id="PF02591"/>
    </source>
</evidence>
<dbReference type="PANTHER" id="PTHR39082:SF1">
    <property type="entry name" value="SCAVENGER RECEPTOR CLASS A MEMBER 3"/>
    <property type="match status" value="1"/>
</dbReference>
<comment type="caution">
    <text evidence="4">The sequence shown here is derived from an EMBL/GenBank/DDBJ whole genome shotgun (WGS) entry which is preliminary data.</text>
</comment>
<evidence type="ECO:0000313" key="4">
    <source>
        <dbReference type="EMBL" id="MDT9595029.1"/>
    </source>
</evidence>
<dbReference type="Gene3D" id="1.10.287.1490">
    <property type="match status" value="1"/>
</dbReference>
<reference evidence="4 5" key="1">
    <citation type="submission" date="2023-08" db="EMBL/GenBank/DDBJ databases">
        <title>Nocardioides seae sp. nov., a bacterium isolated from a soil.</title>
        <authorList>
            <person name="Wang X."/>
        </authorList>
    </citation>
    <scope>NUCLEOTIDE SEQUENCE [LARGE SCALE GENOMIC DNA]</scope>
    <source>
        <strain evidence="4 5">YZH12</strain>
    </source>
</reference>
<feature type="domain" description="CT398-like coiled coil hairpin" evidence="3">
    <location>
        <begin position="15"/>
        <end position="195"/>
    </location>
</feature>
<feature type="domain" description="C4-type zinc ribbon" evidence="2">
    <location>
        <begin position="207"/>
        <end position="240"/>
    </location>
</feature>
<organism evidence="4 5">
    <name type="scientific">Nocardioides imazamoxiresistens</name>
    <dbReference type="NCBI Taxonomy" id="3231893"/>
    <lineage>
        <taxon>Bacteria</taxon>
        <taxon>Bacillati</taxon>
        <taxon>Actinomycetota</taxon>
        <taxon>Actinomycetes</taxon>
        <taxon>Propionibacteriales</taxon>
        <taxon>Nocardioidaceae</taxon>
        <taxon>Nocardioides</taxon>
    </lineage>
</organism>
<sequence length="248" mass="27610">MIKADPFAQLKLLDVQALDSRLDQLRHQRSHLPELTELASLAAERRGVDDEARDARIAVDDLSREQAKAEADAEQVRARRARDQQRLDAGLVTNPKDLERIQSELVSLERRIGVLEDAELEVMERLEEAQARLRSAEERLAGFDARTGELETTRDRTWADIDEQLAAGTAERAPLVADLPADLLALYDKLRAQKGGIGAAELRRRECGGCRLTLDNAELAVIKRAGVEDVVRCEECSRILVRTGESGL</sequence>
<evidence type="ECO:0000256" key="1">
    <source>
        <dbReference type="SAM" id="Coils"/>
    </source>
</evidence>
<dbReference type="Pfam" id="PF24481">
    <property type="entry name" value="CT398_CC"/>
    <property type="match status" value="1"/>
</dbReference>